<keyword evidence="6" id="KW-0032">Aminotransferase</keyword>
<comment type="cofactor">
    <cofactor evidence="2">
        <name>pyridoxal 5'-phosphate</name>
        <dbReference type="ChEBI" id="CHEBI:597326"/>
    </cofactor>
</comment>
<evidence type="ECO:0000313" key="16">
    <source>
        <dbReference type="Proteomes" id="UP001642464"/>
    </source>
</evidence>
<proteinExistence type="inferred from homology"/>
<comment type="pathway">
    <text evidence="3">Amino-acid biosynthesis; L-histidine biosynthesis; L-histidine from 5-phospho-alpha-D-ribose 1-diphosphate: step 7/9.</text>
</comment>
<evidence type="ECO:0000256" key="4">
    <source>
        <dbReference type="ARBA" id="ARBA00005047"/>
    </source>
</evidence>
<dbReference type="InterPro" id="IPR023214">
    <property type="entry name" value="HAD_sf"/>
</dbReference>
<dbReference type="NCBIfam" id="TIGR01548">
    <property type="entry name" value="HAD-SF-IA-hyp1"/>
    <property type="match status" value="1"/>
</dbReference>
<dbReference type="Gene3D" id="3.30.230.40">
    <property type="entry name" value="Imidazole glycerol phosphate dehydratase, domain 1"/>
    <property type="match status" value="2"/>
</dbReference>
<accession>A0ABP0H8I5</accession>
<dbReference type="HAMAP" id="MF_00076">
    <property type="entry name" value="HisB"/>
    <property type="match status" value="1"/>
</dbReference>
<dbReference type="InterPro" id="IPR023198">
    <property type="entry name" value="PGP-like_dom2"/>
</dbReference>
<comment type="similarity">
    <text evidence="5 13">Belongs to the imidazoleglycerol-phosphate dehydratase family.</text>
</comment>
<dbReference type="SUPFAM" id="SSF56784">
    <property type="entry name" value="HAD-like"/>
    <property type="match status" value="1"/>
</dbReference>
<dbReference type="Gene3D" id="1.10.150.240">
    <property type="entry name" value="Putative phosphatase, domain 2"/>
    <property type="match status" value="1"/>
</dbReference>
<gene>
    <name evidence="15" type="ORF">SCF082_LOCUS201</name>
</gene>
<name>A0ABP0H8I5_9DINO</name>
<dbReference type="InterPro" id="IPR000807">
    <property type="entry name" value="ImidazoleglycerolP_deHydtase"/>
</dbReference>
<dbReference type="Gene3D" id="3.40.50.1000">
    <property type="entry name" value="HAD superfamily/HAD-like"/>
    <property type="match status" value="1"/>
</dbReference>
<evidence type="ECO:0000256" key="11">
    <source>
        <dbReference type="ARBA" id="ARBA00023239"/>
    </source>
</evidence>
<feature type="domain" description="Aminotransferase class I/classII large" evidence="14">
    <location>
        <begin position="22"/>
        <end position="344"/>
    </location>
</feature>
<evidence type="ECO:0000256" key="6">
    <source>
        <dbReference type="ARBA" id="ARBA00022576"/>
    </source>
</evidence>
<dbReference type="Pfam" id="PF00155">
    <property type="entry name" value="Aminotran_1_2"/>
    <property type="match status" value="1"/>
</dbReference>
<dbReference type="NCBIfam" id="TIGR01141">
    <property type="entry name" value="hisC"/>
    <property type="match status" value="1"/>
</dbReference>
<dbReference type="SFLD" id="SFLDG01129">
    <property type="entry name" value="C1.5:_HAD__Beta-PGM__Phosphata"/>
    <property type="match status" value="1"/>
</dbReference>
<dbReference type="PROSITE" id="PS00955">
    <property type="entry name" value="IGP_DEHYDRATASE_2"/>
    <property type="match status" value="1"/>
</dbReference>
<keyword evidence="7" id="KW-0028">Amino-acid biosynthesis</keyword>
<dbReference type="Pfam" id="PF00475">
    <property type="entry name" value="IGPD"/>
    <property type="match status" value="1"/>
</dbReference>
<dbReference type="PROSITE" id="PS00954">
    <property type="entry name" value="IGP_DEHYDRATASE_1"/>
    <property type="match status" value="1"/>
</dbReference>
<evidence type="ECO:0000256" key="1">
    <source>
        <dbReference type="ARBA" id="ARBA00001723"/>
    </source>
</evidence>
<evidence type="ECO:0000256" key="3">
    <source>
        <dbReference type="ARBA" id="ARBA00005011"/>
    </source>
</evidence>
<dbReference type="InterPro" id="IPR020568">
    <property type="entry name" value="Ribosomal_Su5_D2-typ_SF"/>
</dbReference>
<dbReference type="InterPro" id="IPR004839">
    <property type="entry name" value="Aminotransferase_I/II_large"/>
</dbReference>
<dbReference type="InterPro" id="IPR015422">
    <property type="entry name" value="PyrdxlP-dep_Trfase_small"/>
</dbReference>
<dbReference type="PANTHER" id="PTHR42885">
    <property type="entry name" value="HISTIDINOL-PHOSPHATE AMINOTRANSFERASE-RELATED"/>
    <property type="match status" value="1"/>
</dbReference>
<comment type="pathway">
    <text evidence="4 13">Amino-acid biosynthesis; L-histidine biosynthesis; L-histidine from 5-phospho-alpha-D-ribose 1-diphosphate: step 6/9.</text>
</comment>
<dbReference type="InterPro" id="IPR020565">
    <property type="entry name" value="ImidazoleglycerP_deHydtase_CS"/>
</dbReference>
<dbReference type="NCBIfam" id="NF002111">
    <property type="entry name" value="PRK00951.2-1"/>
    <property type="match status" value="1"/>
</dbReference>
<dbReference type="Pfam" id="PF00702">
    <property type="entry name" value="Hydrolase"/>
    <property type="match status" value="1"/>
</dbReference>
<evidence type="ECO:0000256" key="7">
    <source>
        <dbReference type="ARBA" id="ARBA00022605"/>
    </source>
</evidence>
<dbReference type="EMBL" id="CAXAMM010000028">
    <property type="protein sequence ID" value="CAK8985569.1"/>
    <property type="molecule type" value="Genomic_DNA"/>
</dbReference>
<keyword evidence="10 13" id="KW-0368">Histidine biosynthesis</keyword>
<keyword evidence="8" id="KW-0808">Transferase</keyword>
<evidence type="ECO:0000256" key="5">
    <source>
        <dbReference type="ARBA" id="ARBA00007481"/>
    </source>
</evidence>
<evidence type="ECO:0000256" key="2">
    <source>
        <dbReference type="ARBA" id="ARBA00001933"/>
    </source>
</evidence>
<dbReference type="InterPro" id="IPR036412">
    <property type="entry name" value="HAD-like_sf"/>
</dbReference>
<dbReference type="EC" id="4.2.1.19" evidence="13"/>
<comment type="catalytic activity">
    <reaction evidence="1 13">
        <text>D-erythro-1-(imidazol-4-yl)glycerol 3-phosphate = 3-(imidazol-4-yl)-2-oxopropyl phosphate + H2O</text>
        <dbReference type="Rhea" id="RHEA:11040"/>
        <dbReference type="ChEBI" id="CHEBI:15377"/>
        <dbReference type="ChEBI" id="CHEBI:57766"/>
        <dbReference type="ChEBI" id="CHEBI:58278"/>
        <dbReference type="EC" id="4.2.1.19"/>
    </reaction>
</comment>
<dbReference type="Gene3D" id="3.90.1150.10">
    <property type="entry name" value="Aspartate Aminotransferase, domain 1"/>
    <property type="match status" value="1"/>
</dbReference>
<dbReference type="Gene3D" id="3.40.640.10">
    <property type="entry name" value="Type I PLP-dependent aspartate aminotransferase-like (Major domain)"/>
    <property type="match status" value="1"/>
</dbReference>
<dbReference type="InterPro" id="IPR015424">
    <property type="entry name" value="PyrdxlP-dep_Trfase"/>
</dbReference>
<evidence type="ECO:0000259" key="14">
    <source>
        <dbReference type="Pfam" id="PF00155"/>
    </source>
</evidence>
<keyword evidence="16" id="KW-1185">Reference proteome</keyword>
<sequence>YAPIQPLDVVAAEIGVPVERLAKLDANENLYGPMPQVVEAVKNVGGMHIYPDPLQTYLRQDLAEYIGVGPERICAGVGSDELLDLLIRLVEPGCGIVTATPTFGMYSFLGKIAKSQILDVVRGPGPLFELDVAGIIDKVRNDNGKLVFIASPNNPTGGLLDAEAVRAICEEDCILVVDEAYAEFSGGSAVSMVTEFPNLVVLRTFSKWAGLAGMRVGFSVAHPKLNDKLLSIKQPYNISVAAEAAARAALAVRDQIRKEHIEPILLERERMLVLLQEFAWLEAVPSVANFILFKVGKPMDAAKLHKGLRKLGVLVRFYPKGSLAGYVRISCGRPQDTDLLIDALRVLAQSGEIVAEGEKAALSARKPQAVILDMDGVLAEVSKSYRVAIEQTAKAFGVTVTQEDITQAKLKGDANDDWKLTHRLVSNVLGAETPTLQEITDKFQSFYIGTDAVPGLRDLETLIPNRSLLVELRKRCPRGMAIVTGRPREECLHFLNLHKLTGLVSNGAGDPVLVCMHEAKSKPDPEPVLLALERLGGVQPQDAIMVGDTPDDMRASKAAGVGAYGVLTPEASDKEAVRSALVAAGADAVLNPGFVELLDILPSPSNVVMQAASPAGVSRAPPPRTMAFSGLQDARVAAVERKTKETSIQIRVDLDGSGACDVDTGLGFLDHMISALAKHSRIDIVAKCKGDLWIDDHHTAEDVGIALGEAFDKAIGGRKGIARWGYALCPLDEALSRAVVDISSRPYGVVDMGLKREMIGTISTEMLGHFVHSFVTAARLTVHLHCLEGENDHHRAESAFKALAVALRMAIAFDQGAGVPSTKGVL</sequence>
<evidence type="ECO:0000256" key="10">
    <source>
        <dbReference type="ARBA" id="ARBA00023102"/>
    </source>
</evidence>
<protein>
    <recommendedName>
        <fullName evidence="13">Imidazoleglycerol-phosphate dehydratase</fullName>
        <ecNumber evidence="13">4.2.1.19</ecNumber>
    </recommendedName>
</protein>
<keyword evidence="11 13" id="KW-0456">Lyase</keyword>
<dbReference type="NCBIfam" id="NF002114">
    <property type="entry name" value="PRK00951.2-4"/>
    <property type="match status" value="1"/>
</dbReference>
<feature type="non-terminal residue" evidence="15">
    <location>
        <position position="1"/>
    </location>
</feature>
<evidence type="ECO:0000256" key="9">
    <source>
        <dbReference type="ARBA" id="ARBA00022898"/>
    </source>
</evidence>
<evidence type="ECO:0000256" key="13">
    <source>
        <dbReference type="RuleBase" id="RU000598"/>
    </source>
</evidence>
<organism evidence="15 16">
    <name type="scientific">Durusdinium trenchii</name>
    <dbReference type="NCBI Taxonomy" id="1381693"/>
    <lineage>
        <taxon>Eukaryota</taxon>
        <taxon>Sar</taxon>
        <taxon>Alveolata</taxon>
        <taxon>Dinophyceae</taxon>
        <taxon>Suessiales</taxon>
        <taxon>Symbiodiniaceae</taxon>
        <taxon>Durusdinium</taxon>
    </lineage>
</organism>
<dbReference type="InterPro" id="IPR015421">
    <property type="entry name" value="PyrdxlP-dep_Trfase_major"/>
</dbReference>
<dbReference type="HAMAP" id="MF_01023">
    <property type="entry name" value="HisC_aminotrans_2"/>
    <property type="match status" value="1"/>
</dbReference>
<evidence type="ECO:0000256" key="12">
    <source>
        <dbReference type="ARBA" id="ARBA00047481"/>
    </source>
</evidence>
<dbReference type="InterPro" id="IPR038494">
    <property type="entry name" value="IGPD_sf"/>
</dbReference>
<dbReference type="CDD" id="cd00609">
    <property type="entry name" value="AAT_like"/>
    <property type="match status" value="1"/>
</dbReference>
<dbReference type="SUPFAM" id="SSF53383">
    <property type="entry name" value="PLP-dependent transferases"/>
    <property type="match status" value="1"/>
</dbReference>
<dbReference type="InterPro" id="IPR006438">
    <property type="entry name" value="HAD-SF_TIGR01548"/>
</dbReference>
<dbReference type="SFLD" id="SFLDS00003">
    <property type="entry name" value="Haloacid_Dehalogenase"/>
    <property type="match status" value="1"/>
</dbReference>
<dbReference type="InterPro" id="IPR005861">
    <property type="entry name" value="HisP_aminotrans"/>
</dbReference>
<evidence type="ECO:0000313" key="15">
    <source>
        <dbReference type="EMBL" id="CAK8985569.1"/>
    </source>
</evidence>
<dbReference type="SUPFAM" id="SSF54211">
    <property type="entry name" value="Ribosomal protein S5 domain 2-like"/>
    <property type="match status" value="2"/>
</dbReference>
<dbReference type="PANTHER" id="PTHR42885:SF2">
    <property type="entry name" value="HISTIDINOL-PHOSPHATE AMINOTRANSFERASE"/>
    <property type="match status" value="1"/>
</dbReference>
<dbReference type="CDD" id="cd07914">
    <property type="entry name" value="IGPD"/>
    <property type="match status" value="1"/>
</dbReference>
<reference evidence="15 16" key="1">
    <citation type="submission" date="2024-02" db="EMBL/GenBank/DDBJ databases">
        <authorList>
            <person name="Chen Y."/>
            <person name="Shah S."/>
            <person name="Dougan E. K."/>
            <person name="Thang M."/>
            <person name="Chan C."/>
        </authorList>
    </citation>
    <scope>NUCLEOTIDE SEQUENCE [LARGE SCALE GENOMIC DNA]</scope>
</reference>
<keyword evidence="9" id="KW-0663">Pyridoxal phosphate</keyword>
<dbReference type="Proteomes" id="UP001642464">
    <property type="component" value="Unassembled WGS sequence"/>
</dbReference>
<evidence type="ECO:0000256" key="8">
    <source>
        <dbReference type="ARBA" id="ARBA00022679"/>
    </source>
</evidence>
<comment type="catalytic activity">
    <reaction evidence="12">
        <text>L-histidinol phosphate + 2-oxoglutarate = 3-(imidazol-4-yl)-2-oxopropyl phosphate + L-glutamate</text>
        <dbReference type="Rhea" id="RHEA:23744"/>
        <dbReference type="ChEBI" id="CHEBI:16810"/>
        <dbReference type="ChEBI" id="CHEBI:29985"/>
        <dbReference type="ChEBI" id="CHEBI:57766"/>
        <dbReference type="ChEBI" id="CHEBI:57980"/>
        <dbReference type="EC" id="2.6.1.9"/>
    </reaction>
</comment>
<comment type="caution">
    <text evidence="15">The sequence shown here is derived from an EMBL/GenBank/DDBJ whole genome shotgun (WGS) entry which is preliminary data.</text>
</comment>